<gene>
    <name evidence="1" type="ORF">NCTC13532_04380</name>
</gene>
<protein>
    <submittedName>
        <fullName evidence="1">Uncharacterized protein</fullName>
    </submittedName>
</protein>
<proteinExistence type="predicted"/>
<reference evidence="1 2" key="1">
    <citation type="submission" date="2018-06" db="EMBL/GenBank/DDBJ databases">
        <authorList>
            <consortium name="Pathogen Informatics"/>
            <person name="Doyle S."/>
        </authorList>
    </citation>
    <scope>NUCLEOTIDE SEQUENCE [LARGE SCALE GENOMIC DNA]</scope>
    <source>
        <strain evidence="1 2">NCTC13532</strain>
    </source>
</reference>
<dbReference type="AlphaFoldDB" id="A0A381FQ78"/>
<name>A0A381FQ78_9FLAO</name>
<evidence type="ECO:0000313" key="1">
    <source>
        <dbReference type="EMBL" id="SUX48769.1"/>
    </source>
</evidence>
<accession>A0A381FQ78</accession>
<dbReference type="Proteomes" id="UP000254282">
    <property type="component" value="Unassembled WGS sequence"/>
</dbReference>
<sequence>MNYKIIVAIFFITTTSFSAQSKECDCKGNFKWLTETFEKNDAGYNYILEEKGEETYQNHKRNISSRIKSITSKEECVEIMRDYLLYFRKAHFSISGGSNTITQGSNNTENSWKRISLTRDHVMNSTSHNKNGMDGIWKVGAYEIGILNDGHQYNGVILESSNKSWSKNDLKLTVNKDGTGVYYLGDFSPYRFDKAELIGVNTLKLGDFLSFQNLSSTE</sequence>
<dbReference type="RefSeq" id="WP_115621775.1">
    <property type="nucleotide sequence ID" value="NZ_UFVR01000004.1"/>
</dbReference>
<organism evidence="1 2">
    <name type="scientific">Chryseobacterium indoltheticum</name>
    <dbReference type="NCBI Taxonomy" id="254"/>
    <lineage>
        <taxon>Bacteria</taxon>
        <taxon>Pseudomonadati</taxon>
        <taxon>Bacteroidota</taxon>
        <taxon>Flavobacteriia</taxon>
        <taxon>Flavobacteriales</taxon>
        <taxon>Weeksellaceae</taxon>
        <taxon>Chryseobacterium group</taxon>
        <taxon>Chryseobacterium</taxon>
    </lineage>
</organism>
<dbReference type="EMBL" id="UFVR01000004">
    <property type="protein sequence ID" value="SUX48769.1"/>
    <property type="molecule type" value="Genomic_DNA"/>
</dbReference>
<evidence type="ECO:0000313" key="2">
    <source>
        <dbReference type="Proteomes" id="UP000254282"/>
    </source>
</evidence>